<reference evidence="2" key="1">
    <citation type="submission" date="2020-11" db="EMBL/GenBank/DDBJ databases">
        <authorList>
            <consortium name="DOE Joint Genome Institute"/>
            <person name="Ahrendt S."/>
            <person name="Riley R."/>
            <person name="Andreopoulos W."/>
            <person name="LaButti K."/>
            <person name="Pangilinan J."/>
            <person name="Ruiz-duenas F.J."/>
            <person name="Barrasa J.M."/>
            <person name="Sanchez-Garcia M."/>
            <person name="Camarero S."/>
            <person name="Miyauchi S."/>
            <person name="Serrano A."/>
            <person name="Linde D."/>
            <person name="Babiker R."/>
            <person name="Drula E."/>
            <person name="Ayuso-Fernandez I."/>
            <person name="Pacheco R."/>
            <person name="Padilla G."/>
            <person name="Ferreira P."/>
            <person name="Barriuso J."/>
            <person name="Kellner H."/>
            <person name="Castanera R."/>
            <person name="Alfaro M."/>
            <person name="Ramirez L."/>
            <person name="Pisabarro A.G."/>
            <person name="Kuo A."/>
            <person name="Tritt A."/>
            <person name="Lipzen A."/>
            <person name="He G."/>
            <person name="Yan M."/>
            <person name="Ng V."/>
            <person name="Cullen D."/>
            <person name="Martin F."/>
            <person name="Rosso M.-N."/>
            <person name="Henrissat B."/>
            <person name="Hibbett D."/>
            <person name="Martinez A.T."/>
            <person name="Grigoriev I.V."/>
        </authorList>
    </citation>
    <scope>NUCLEOTIDE SEQUENCE</scope>
    <source>
        <strain evidence="2">AH 44721</strain>
    </source>
</reference>
<evidence type="ECO:0000313" key="2">
    <source>
        <dbReference type="EMBL" id="KAF8876521.1"/>
    </source>
</evidence>
<organism evidence="2 3">
    <name type="scientific">Gymnopilus junonius</name>
    <name type="common">Spectacular rustgill mushroom</name>
    <name type="synonym">Gymnopilus spectabilis subsp. junonius</name>
    <dbReference type="NCBI Taxonomy" id="109634"/>
    <lineage>
        <taxon>Eukaryota</taxon>
        <taxon>Fungi</taxon>
        <taxon>Dikarya</taxon>
        <taxon>Basidiomycota</taxon>
        <taxon>Agaricomycotina</taxon>
        <taxon>Agaricomycetes</taxon>
        <taxon>Agaricomycetidae</taxon>
        <taxon>Agaricales</taxon>
        <taxon>Agaricineae</taxon>
        <taxon>Hymenogastraceae</taxon>
        <taxon>Gymnopilus</taxon>
    </lineage>
</organism>
<accession>A0A9P5TG09</accession>
<feature type="region of interest" description="Disordered" evidence="1">
    <location>
        <begin position="194"/>
        <end position="216"/>
    </location>
</feature>
<protein>
    <submittedName>
        <fullName evidence="2">Uncharacterized protein</fullName>
    </submittedName>
</protein>
<dbReference type="AlphaFoldDB" id="A0A9P5TG09"/>
<evidence type="ECO:0000256" key="1">
    <source>
        <dbReference type="SAM" id="MobiDB-lite"/>
    </source>
</evidence>
<dbReference type="EMBL" id="JADNYJ010000181">
    <property type="protein sequence ID" value="KAF8876521.1"/>
    <property type="molecule type" value="Genomic_DNA"/>
</dbReference>
<sequence length="216" mass="23064">MQHDNGKTSRTPYQRSWLALERKERQEGHTLANLGCMTHWSRMIKAFSIKLKGKGHTWVSKAAESSRGSYHITGRTRQCRADNQNGVHDSSMGINADAGGRGGNKVAMGSAGDMRVMVVAAEHCIEGFVSARVNEKGREGLTGARGAREAAAAAATSRRGPCGDQPIDGLVGIYTNAEGGVVVWHMRGRGRHILEDAEGGGGVDGDSAGRYPYADE</sequence>
<dbReference type="Proteomes" id="UP000724874">
    <property type="component" value="Unassembled WGS sequence"/>
</dbReference>
<name>A0A9P5TG09_GYMJU</name>
<comment type="caution">
    <text evidence="2">The sequence shown here is derived from an EMBL/GenBank/DDBJ whole genome shotgun (WGS) entry which is preliminary data.</text>
</comment>
<proteinExistence type="predicted"/>
<gene>
    <name evidence="2" type="ORF">CPB84DRAFT_1752400</name>
</gene>
<keyword evidence="3" id="KW-1185">Reference proteome</keyword>
<evidence type="ECO:0000313" key="3">
    <source>
        <dbReference type="Proteomes" id="UP000724874"/>
    </source>
</evidence>